<feature type="domain" description="EF-hand" evidence="10">
    <location>
        <begin position="501"/>
        <end position="536"/>
    </location>
</feature>
<evidence type="ECO:0000256" key="8">
    <source>
        <dbReference type="ARBA" id="ARBA00023027"/>
    </source>
</evidence>
<evidence type="ECO:0000256" key="3">
    <source>
        <dbReference type="ARBA" id="ARBA00022630"/>
    </source>
</evidence>
<evidence type="ECO:0000256" key="6">
    <source>
        <dbReference type="ARBA" id="ARBA00022946"/>
    </source>
</evidence>
<comment type="subcellular location">
    <subcellularLocation>
        <location evidence="1">Mitochondrion inner membrane</location>
        <topology evidence="1">Peripheral membrane protein</topology>
        <orientation evidence="1">Intermembrane side</orientation>
    </subcellularLocation>
</comment>
<dbReference type="InterPro" id="IPR045024">
    <property type="entry name" value="NDH-2"/>
</dbReference>
<keyword evidence="8" id="KW-0520">NAD</keyword>
<organism evidence="11 12">
    <name type="scientific">Moniliophthora roreri</name>
    <name type="common">Frosty pod rot fungus</name>
    <name type="synonym">Monilia roreri</name>
    <dbReference type="NCBI Taxonomy" id="221103"/>
    <lineage>
        <taxon>Eukaryota</taxon>
        <taxon>Fungi</taxon>
        <taxon>Dikarya</taxon>
        <taxon>Basidiomycota</taxon>
        <taxon>Agaricomycotina</taxon>
        <taxon>Agaricomycetes</taxon>
        <taxon>Agaricomycetidae</taxon>
        <taxon>Agaricales</taxon>
        <taxon>Marasmiineae</taxon>
        <taxon>Marasmiaceae</taxon>
        <taxon>Moniliophthora</taxon>
    </lineage>
</organism>
<dbReference type="GO" id="GO:0005743">
    <property type="term" value="C:mitochondrial inner membrane"/>
    <property type="evidence" value="ECO:0007669"/>
    <property type="project" value="UniProtKB-SubCell"/>
</dbReference>
<dbReference type="Gene3D" id="3.50.50.100">
    <property type="match status" value="2"/>
</dbReference>
<name>A0A0W0G9H0_MONRR</name>
<dbReference type="PROSITE" id="PS50222">
    <property type="entry name" value="EF_HAND_2"/>
    <property type="match status" value="2"/>
</dbReference>
<dbReference type="Pfam" id="PF13499">
    <property type="entry name" value="EF-hand_7"/>
    <property type="match status" value="1"/>
</dbReference>
<dbReference type="eggNOG" id="KOG2495">
    <property type="taxonomic scope" value="Eukaryota"/>
</dbReference>
<dbReference type="GO" id="GO:0005509">
    <property type="term" value="F:calcium ion binding"/>
    <property type="evidence" value="ECO:0007669"/>
    <property type="project" value="InterPro"/>
</dbReference>
<feature type="domain" description="EF-hand" evidence="10">
    <location>
        <begin position="460"/>
        <end position="495"/>
    </location>
</feature>
<evidence type="ECO:0000256" key="9">
    <source>
        <dbReference type="SAM" id="Phobius"/>
    </source>
</evidence>
<dbReference type="PROSITE" id="PS00018">
    <property type="entry name" value="EF_HAND_1"/>
    <property type="match status" value="2"/>
</dbReference>
<proteinExistence type="inferred from homology"/>
<dbReference type="AlphaFoldDB" id="A0A0W0G9H0"/>
<keyword evidence="9" id="KW-0472">Membrane</keyword>
<dbReference type="PRINTS" id="PR00368">
    <property type="entry name" value="FADPNR"/>
</dbReference>
<sequence length="648" mass="72362">MLGVARAGARSRQNLFLHRSSRNPWTIPSSTRHARFNSTSTEIPPPKPRSTIIRRALTVAKVTAYVGLSSVFGLVVVGAGIFIHDAFTYNERHVERVPVHPLALHPERGGPKNLPIVKVQMDDQEDEETRKLAEKPKLVIVGGGWGAIGTLRTLHPGDYHVTVVSAETFTTFTPLLPSAAVGTVQVRSLIEPIRKIIARLRGHFVAGKAVDLCIKDKLLEVETWSSNGTKERIYVPYDHLVIAVGSTSSTHGVPGLENCFQLKTISDAQAMRRRIMDNFEIASLPTTTPEERKRLLSFVVCGGGPTGVETAAEIYDFCQEDIMNYFPKICREEVSIHVIQSREHILNTYSEAISKYAEEKFERDGVNLITNSRVSAVTPTQVIFTARDNETGQITQHTVPTNFVLWSTGIAMNPFTKRVTELLPNQVHKKAIETDAHLRVKGAPVGEIYAVGDCATIETSLVSHFMELVDEADKDKNGKIDFGEWEVMVKRIKKKIPMAENHVSKVRELFEMYDTDSDNSLTLNELVRLLEDLGNKITALPATAQVASQQGKYIGKKLHRLARQREFQQTRAMDVGGTPFKYHHLGMLAYIGNAAVFDLGPWSFTGGLAAMYAWRSVYWNEQVSARTRALLMIDWIIRGVWGRDLSRL</sequence>
<evidence type="ECO:0000256" key="2">
    <source>
        <dbReference type="ARBA" id="ARBA00005272"/>
    </source>
</evidence>
<keyword evidence="9" id="KW-0812">Transmembrane</keyword>
<reference evidence="11 12" key="1">
    <citation type="submission" date="2015-12" db="EMBL/GenBank/DDBJ databases">
        <title>Draft genome sequence of Moniliophthora roreri, the causal agent of frosty pod rot of cacao.</title>
        <authorList>
            <person name="Aime M.C."/>
            <person name="Diaz-Valderrama J.R."/>
            <person name="Kijpornyongpan T."/>
            <person name="Phillips-Mora W."/>
        </authorList>
    </citation>
    <scope>NUCLEOTIDE SEQUENCE [LARGE SCALE GENOMIC DNA]</scope>
    <source>
        <strain evidence="11 12">MCA 2952</strain>
    </source>
</reference>
<evidence type="ECO:0000256" key="5">
    <source>
        <dbReference type="ARBA" id="ARBA00022837"/>
    </source>
</evidence>
<protein>
    <recommendedName>
        <fullName evidence="10">EF-hand domain-containing protein</fullName>
    </recommendedName>
</protein>
<accession>A0A0W0G9H0</accession>
<dbReference type="SMART" id="SM00054">
    <property type="entry name" value="EFh"/>
    <property type="match status" value="2"/>
</dbReference>
<dbReference type="InterPro" id="IPR054585">
    <property type="entry name" value="NDH2-like_C"/>
</dbReference>
<dbReference type="EMBL" id="LATX01000741">
    <property type="protein sequence ID" value="KTB45218.1"/>
    <property type="molecule type" value="Genomic_DNA"/>
</dbReference>
<evidence type="ECO:0000313" key="12">
    <source>
        <dbReference type="Proteomes" id="UP000054988"/>
    </source>
</evidence>
<feature type="transmembrane region" description="Helical" evidence="9">
    <location>
        <begin position="62"/>
        <end position="83"/>
    </location>
</feature>
<evidence type="ECO:0000256" key="4">
    <source>
        <dbReference type="ARBA" id="ARBA00022827"/>
    </source>
</evidence>
<keyword evidence="7" id="KW-0560">Oxidoreductase</keyword>
<gene>
    <name evidence="11" type="ORF">WG66_2205</name>
</gene>
<dbReference type="InterPro" id="IPR023753">
    <property type="entry name" value="FAD/NAD-binding_dom"/>
</dbReference>
<keyword evidence="3" id="KW-0285">Flavoprotein</keyword>
<dbReference type="PANTHER" id="PTHR43706:SF50">
    <property type="entry name" value="NADH DEHYDROGENASE (UBIQUINONE)-RELATED"/>
    <property type="match status" value="1"/>
</dbReference>
<dbReference type="SUPFAM" id="SSF51905">
    <property type="entry name" value="FAD/NAD(P)-binding domain"/>
    <property type="match status" value="2"/>
</dbReference>
<evidence type="ECO:0000256" key="1">
    <source>
        <dbReference type="ARBA" id="ARBA00004137"/>
    </source>
</evidence>
<dbReference type="InterPro" id="IPR011992">
    <property type="entry name" value="EF-hand-dom_pair"/>
</dbReference>
<dbReference type="PANTHER" id="PTHR43706">
    <property type="entry name" value="NADH DEHYDROGENASE"/>
    <property type="match status" value="1"/>
</dbReference>
<evidence type="ECO:0000259" key="10">
    <source>
        <dbReference type="PROSITE" id="PS50222"/>
    </source>
</evidence>
<dbReference type="InterPro" id="IPR036188">
    <property type="entry name" value="FAD/NAD-bd_sf"/>
</dbReference>
<keyword evidence="5" id="KW-0106">Calcium</keyword>
<dbReference type="SUPFAM" id="SSF47473">
    <property type="entry name" value="EF-hand"/>
    <property type="match status" value="1"/>
</dbReference>
<dbReference type="InterPro" id="IPR018247">
    <property type="entry name" value="EF_Hand_1_Ca_BS"/>
</dbReference>
<evidence type="ECO:0000256" key="7">
    <source>
        <dbReference type="ARBA" id="ARBA00023002"/>
    </source>
</evidence>
<dbReference type="InterPro" id="IPR002048">
    <property type="entry name" value="EF_hand_dom"/>
</dbReference>
<keyword evidence="9" id="KW-1133">Transmembrane helix</keyword>
<dbReference type="Pfam" id="PF07992">
    <property type="entry name" value="Pyr_redox_2"/>
    <property type="match status" value="1"/>
</dbReference>
<dbReference type="GO" id="GO:0003954">
    <property type="term" value="F:NADH dehydrogenase activity"/>
    <property type="evidence" value="ECO:0007669"/>
    <property type="project" value="InterPro"/>
</dbReference>
<comment type="caution">
    <text evidence="11">The sequence shown here is derived from an EMBL/GenBank/DDBJ whole genome shotgun (WGS) entry which is preliminary data.</text>
</comment>
<keyword evidence="6" id="KW-0809">Transit peptide</keyword>
<keyword evidence="4" id="KW-0274">FAD</keyword>
<dbReference type="Pfam" id="PF22366">
    <property type="entry name" value="NDH2_C"/>
    <property type="match status" value="1"/>
</dbReference>
<evidence type="ECO:0000313" key="11">
    <source>
        <dbReference type="EMBL" id="KTB45218.1"/>
    </source>
</evidence>
<dbReference type="Proteomes" id="UP000054988">
    <property type="component" value="Unassembled WGS sequence"/>
</dbReference>
<comment type="similarity">
    <text evidence="2">Belongs to the NADH dehydrogenase family.</text>
</comment>